<dbReference type="FunFam" id="1.10.10.2030:FF:000001">
    <property type="entry name" value="DNA/RNA-binding protein KIN17, putative"/>
    <property type="match status" value="1"/>
</dbReference>
<evidence type="ECO:0000256" key="4">
    <source>
        <dbReference type="ARBA" id="ARBA00022833"/>
    </source>
</evidence>
<feature type="compositionally biased region" description="Polar residues" evidence="5">
    <location>
        <begin position="253"/>
        <end position="262"/>
    </location>
</feature>
<feature type="compositionally biased region" description="Basic and acidic residues" evidence="5">
    <location>
        <begin position="316"/>
        <end position="345"/>
    </location>
</feature>
<dbReference type="InterPro" id="IPR056767">
    <property type="entry name" value="C2H2-Znf_KIN17"/>
</dbReference>
<dbReference type="GO" id="GO:0005634">
    <property type="term" value="C:nucleus"/>
    <property type="evidence" value="ECO:0007669"/>
    <property type="project" value="TreeGrafter"/>
</dbReference>
<keyword evidence="4" id="KW-0862">Zinc</keyword>
<keyword evidence="8" id="KW-1185">Reference proteome</keyword>
<dbReference type="InterPro" id="IPR019447">
    <property type="entry name" value="DNA/RNA-bd_Kin17_WH-like_dom"/>
</dbReference>
<dbReference type="Proteomes" id="UP000054350">
    <property type="component" value="Unassembled WGS sequence"/>
</dbReference>
<evidence type="ECO:0000313" key="8">
    <source>
        <dbReference type="Proteomes" id="UP000054350"/>
    </source>
</evidence>
<feature type="compositionally biased region" description="Basic and acidic residues" evidence="5">
    <location>
        <begin position="210"/>
        <end position="232"/>
    </location>
</feature>
<organism evidence="7 8">
    <name type="scientific">Allomyces macrogynus (strain ATCC 38327)</name>
    <name type="common">Allomyces javanicus var. macrogynus</name>
    <dbReference type="NCBI Taxonomy" id="578462"/>
    <lineage>
        <taxon>Eukaryota</taxon>
        <taxon>Fungi</taxon>
        <taxon>Fungi incertae sedis</taxon>
        <taxon>Blastocladiomycota</taxon>
        <taxon>Blastocladiomycetes</taxon>
        <taxon>Blastocladiales</taxon>
        <taxon>Blastocladiaceae</taxon>
        <taxon>Allomyces</taxon>
    </lineage>
</organism>
<evidence type="ECO:0000256" key="2">
    <source>
        <dbReference type="ARBA" id="ARBA00022723"/>
    </source>
</evidence>
<dbReference type="SUPFAM" id="SSF57667">
    <property type="entry name" value="beta-beta-alpha zinc fingers"/>
    <property type="match status" value="1"/>
</dbReference>
<sequence>MGKDGFLTAKAIGIRIKAKGLQKLRWYCQMCQKQCRDENGFKCHINSESHQRQMLLFSENASQVLTDNAMEFKRTFLDTLRTRYGTRKVLANAVYQEYISDRHHMHMNATCWSTLAQFCKYLGRNGDCKVEESERGWYLTYIDRSPEALKRMADAERKDRAHKDAETEEREWLEAQMERARVLAEEREAKARAAAVATGNGGAGVASDEGVEKQEKDEPEDVKPDPDAREEPASLPDASAPAPPPPPSSSSSTGFVKSSQPIKLNLGLKKPAAPTTTTAPTAKKRGLAAMMSSMPSAAAAPSSTASASAPPPPPRPAERSALERIMEEERERKRRREERTAKPREPGAGYGFRRVH</sequence>
<dbReference type="GO" id="GO:0006260">
    <property type="term" value="P:DNA replication"/>
    <property type="evidence" value="ECO:0007669"/>
    <property type="project" value="TreeGrafter"/>
</dbReference>
<feature type="region of interest" description="Disordered" evidence="5">
    <location>
        <begin position="153"/>
        <end position="172"/>
    </location>
</feature>
<feature type="domain" description="DNA/RNA-binding protein Kin17 WH-like" evidence="6">
    <location>
        <begin position="52"/>
        <end position="178"/>
    </location>
</feature>
<dbReference type="Pfam" id="PF25095">
    <property type="entry name" value="C2H2-zf_KIN17"/>
    <property type="match status" value="1"/>
</dbReference>
<dbReference type="AlphaFoldDB" id="A0A0L0SLA9"/>
<dbReference type="EMBL" id="GG745342">
    <property type="protein sequence ID" value="KNE63346.1"/>
    <property type="molecule type" value="Genomic_DNA"/>
</dbReference>
<reference evidence="7 8" key="1">
    <citation type="submission" date="2009-11" db="EMBL/GenBank/DDBJ databases">
        <title>Annotation of Allomyces macrogynus ATCC 38327.</title>
        <authorList>
            <consortium name="The Broad Institute Genome Sequencing Platform"/>
            <person name="Russ C."/>
            <person name="Cuomo C."/>
            <person name="Burger G."/>
            <person name="Gray M.W."/>
            <person name="Holland P.W.H."/>
            <person name="King N."/>
            <person name="Lang F.B.F."/>
            <person name="Roger A.J."/>
            <person name="Ruiz-Trillo I."/>
            <person name="Young S.K."/>
            <person name="Zeng Q."/>
            <person name="Gargeya S."/>
            <person name="Fitzgerald M."/>
            <person name="Haas B."/>
            <person name="Abouelleil A."/>
            <person name="Alvarado L."/>
            <person name="Arachchi H.M."/>
            <person name="Berlin A."/>
            <person name="Chapman S.B."/>
            <person name="Gearin G."/>
            <person name="Goldberg J."/>
            <person name="Griggs A."/>
            <person name="Gujja S."/>
            <person name="Hansen M."/>
            <person name="Heiman D."/>
            <person name="Howarth C."/>
            <person name="Larimer J."/>
            <person name="Lui A."/>
            <person name="MacDonald P.J.P."/>
            <person name="McCowen C."/>
            <person name="Montmayeur A."/>
            <person name="Murphy C."/>
            <person name="Neiman D."/>
            <person name="Pearson M."/>
            <person name="Priest M."/>
            <person name="Roberts A."/>
            <person name="Saif S."/>
            <person name="Shea T."/>
            <person name="Sisk P."/>
            <person name="Stolte C."/>
            <person name="Sykes S."/>
            <person name="Wortman J."/>
            <person name="Nusbaum C."/>
            <person name="Birren B."/>
        </authorList>
    </citation>
    <scope>NUCLEOTIDE SEQUENCE [LARGE SCALE GENOMIC DNA]</scope>
    <source>
        <strain evidence="7 8">ATCC 38327</strain>
    </source>
</reference>
<name>A0A0L0SLA9_ALLM3</name>
<dbReference type="GO" id="GO:0003690">
    <property type="term" value="F:double-stranded DNA binding"/>
    <property type="evidence" value="ECO:0007669"/>
    <property type="project" value="TreeGrafter"/>
</dbReference>
<reference evidence="8" key="2">
    <citation type="submission" date="2009-11" db="EMBL/GenBank/DDBJ databases">
        <title>The Genome Sequence of Allomyces macrogynus strain ATCC 38327.</title>
        <authorList>
            <consortium name="The Broad Institute Genome Sequencing Platform"/>
            <person name="Russ C."/>
            <person name="Cuomo C."/>
            <person name="Shea T."/>
            <person name="Young S.K."/>
            <person name="Zeng Q."/>
            <person name="Koehrsen M."/>
            <person name="Haas B."/>
            <person name="Borodovsky M."/>
            <person name="Guigo R."/>
            <person name="Alvarado L."/>
            <person name="Berlin A."/>
            <person name="Borenstein D."/>
            <person name="Chen Z."/>
            <person name="Engels R."/>
            <person name="Freedman E."/>
            <person name="Gellesch M."/>
            <person name="Goldberg J."/>
            <person name="Griggs A."/>
            <person name="Gujja S."/>
            <person name="Heiman D."/>
            <person name="Hepburn T."/>
            <person name="Howarth C."/>
            <person name="Jen D."/>
            <person name="Larson L."/>
            <person name="Lewis B."/>
            <person name="Mehta T."/>
            <person name="Park D."/>
            <person name="Pearson M."/>
            <person name="Roberts A."/>
            <person name="Saif S."/>
            <person name="Shenoy N."/>
            <person name="Sisk P."/>
            <person name="Stolte C."/>
            <person name="Sykes S."/>
            <person name="Walk T."/>
            <person name="White J."/>
            <person name="Yandava C."/>
            <person name="Burger G."/>
            <person name="Gray M.W."/>
            <person name="Holland P.W.H."/>
            <person name="King N."/>
            <person name="Lang F.B.F."/>
            <person name="Roger A.J."/>
            <person name="Ruiz-Trillo I."/>
            <person name="Lander E."/>
            <person name="Nusbaum C."/>
        </authorList>
    </citation>
    <scope>NUCLEOTIDE SEQUENCE [LARGE SCALE GENOMIC DNA]</scope>
    <source>
        <strain evidence="8">ATCC 38327</strain>
    </source>
</reference>
<dbReference type="PANTHER" id="PTHR12805:SF0">
    <property type="entry name" value="DNA_RNA-BINDING PROTEIN KIN17"/>
    <property type="match status" value="1"/>
</dbReference>
<comment type="similarity">
    <text evidence="1">Belongs to the KIN17 family.</text>
</comment>
<accession>A0A0L0SLA9</accession>
<gene>
    <name evidence="7" type="ORF">AMAG_08486</name>
</gene>
<feature type="region of interest" description="Disordered" evidence="5">
    <location>
        <begin position="193"/>
        <end position="356"/>
    </location>
</feature>
<dbReference type="InterPro" id="IPR038254">
    <property type="entry name" value="KIN17_WH-like_sf"/>
</dbReference>
<dbReference type="InterPro" id="IPR037321">
    <property type="entry name" value="KIN17-like"/>
</dbReference>
<protein>
    <recommendedName>
        <fullName evidence="6">DNA/RNA-binding protein Kin17 WH-like domain-containing protein</fullName>
    </recommendedName>
</protein>
<dbReference type="SMART" id="SM01253">
    <property type="entry name" value="Kin17_mid"/>
    <property type="match status" value="1"/>
</dbReference>
<evidence type="ECO:0000259" key="6">
    <source>
        <dbReference type="SMART" id="SM01253"/>
    </source>
</evidence>
<dbReference type="GO" id="GO:0008270">
    <property type="term" value="F:zinc ion binding"/>
    <property type="evidence" value="ECO:0007669"/>
    <property type="project" value="UniProtKB-KW"/>
</dbReference>
<dbReference type="PANTHER" id="PTHR12805">
    <property type="entry name" value="KIN17 KIN, ANTIGENIC DETERMINANT OF RECA PROTEIN HOMOLOG"/>
    <property type="match status" value="1"/>
</dbReference>
<evidence type="ECO:0000256" key="5">
    <source>
        <dbReference type="SAM" id="MobiDB-lite"/>
    </source>
</evidence>
<dbReference type="eggNOG" id="KOG2837">
    <property type="taxonomic scope" value="Eukaryota"/>
</dbReference>
<dbReference type="STRING" id="578462.A0A0L0SLA9"/>
<evidence type="ECO:0000313" key="7">
    <source>
        <dbReference type="EMBL" id="KNE63346.1"/>
    </source>
</evidence>
<feature type="compositionally biased region" description="Low complexity" evidence="5">
    <location>
        <begin position="288"/>
        <end position="308"/>
    </location>
</feature>
<dbReference type="GO" id="GO:0006974">
    <property type="term" value="P:DNA damage response"/>
    <property type="evidence" value="ECO:0007669"/>
    <property type="project" value="TreeGrafter"/>
</dbReference>
<evidence type="ECO:0000256" key="1">
    <source>
        <dbReference type="ARBA" id="ARBA00008517"/>
    </source>
</evidence>
<keyword evidence="3" id="KW-0863">Zinc-finger</keyword>
<proteinExistence type="inferred from homology"/>
<dbReference type="OrthoDB" id="10266249at2759"/>
<dbReference type="VEuPathDB" id="FungiDB:AMAG_08486"/>
<keyword evidence="2" id="KW-0479">Metal-binding</keyword>
<evidence type="ECO:0000256" key="3">
    <source>
        <dbReference type="ARBA" id="ARBA00022771"/>
    </source>
</evidence>
<dbReference type="Gene3D" id="1.10.10.2030">
    <property type="entry name" value="DNA/RNA-binding protein Kin17, conserved domain"/>
    <property type="match status" value="1"/>
</dbReference>
<feature type="compositionally biased region" description="Low complexity" evidence="5">
    <location>
        <begin position="269"/>
        <end position="281"/>
    </location>
</feature>
<dbReference type="OMA" id="HMNNFYQ"/>
<dbReference type="InterPro" id="IPR036236">
    <property type="entry name" value="Znf_C2H2_sf"/>
</dbReference>
<dbReference type="Pfam" id="PF10357">
    <property type="entry name" value="WH_KIN17"/>
    <property type="match status" value="1"/>
</dbReference>